<dbReference type="Proteomes" id="UP001164706">
    <property type="component" value="Chromosome"/>
</dbReference>
<dbReference type="InterPro" id="IPR013207">
    <property type="entry name" value="LGFP"/>
</dbReference>
<dbReference type="Pfam" id="PF08310">
    <property type="entry name" value="LGFP"/>
    <property type="match status" value="9"/>
</dbReference>
<evidence type="ECO:0008006" key="3">
    <source>
        <dbReference type="Google" id="ProtNLM"/>
    </source>
</evidence>
<gene>
    <name evidence="1" type="ORF">OVN18_02340</name>
</gene>
<protein>
    <recommendedName>
        <fullName evidence="3">LGFP repeat-containing protein</fullName>
    </recommendedName>
</protein>
<dbReference type="EMBL" id="CP113089">
    <property type="protein sequence ID" value="WAB81881.1"/>
    <property type="molecule type" value="Genomic_DNA"/>
</dbReference>
<reference evidence="1" key="1">
    <citation type="submission" date="2022-11" db="EMBL/GenBank/DDBJ databases">
        <title>Description of Microcella daejonensis nov. sp, isolated from riverside soil.</title>
        <authorList>
            <person name="Molina K.M."/>
            <person name="Kim S.B."/>
        </authorList>
    </citation>
    <scope>NUCLEOTIDE SEQUENCE</scope>
    <source>
        <strain evidence="1">MMS21-STM12</strain>
    </source>
</reference>
<dbReference type="AlphaFoldDB" id="A0A9E8MLT4"/>
<dbReference type="KEGG" id="mdb:OVN18_02340"/>
<accession>A0A9E8MLT4</accession>
<sequence>MITTPHATMRRASCQVRTAVAAAMALVLIVIVCVAQQQAAMPARAADLSQFDPGNIISDEVFFDSRTMTEAEIQSFFESKVSRCSTGRQCLVNWRGDTATREATSRCARYEGAAQESAARVVWKVAQACDINPRVLIVMLQKEQGLVTATAPSDYAWRAAMGYGCPDTAACDSAYYGFYNQVYNAAAQMQRYTQTSSQWRYQPGRNNTIQWHPNAACGSTSVYIHNQATANLYIYTPYQPNRAALNAGYGIGDGCSSYGNRNFYSYFVDWFGPTTYDVPGTIGTLWRSIGASASEVGSPLGPQLVYSPNGGGYAQEFTKGYIYASGSGIAALRKNSAIFARYSQQGSQYGSYGWPRTSESCDAFGCVSAFQGGAIGWTPGGGVQEITGDAWLVYFGQGHATGQLGAPTQAVVASTDGRGSVQRFTGGVVYLGPGGNHHLLSRSGITQAYEAAGGPAGRFGWPVTSEVCAGGACWVEFESGVLGWTPSTGVQQVVDASFGAYRAAGGPAGVLGVPVGPEANYSVAGGGSAQDFRGGYIYRRGSDALALRKNSSIFQRYAATGSQYGPLGWPREAEQCIGSESCTAVFDQGRIVWSPSGGVHAVTGAIEDAFAAAGGPGGLLGAPTSAAFDYAVAGGGAAQDFRAGYIYSSRSGTFALRKNSGIFQRYAAMGSQFSSLGWPASAETCPTGTTCSVDFASGMIGWSAAGGVHVVPEPFAAEYRRVGGLSAVGAPTSAVFSDAARGGGRAQAFQNAYAYASPSGTAVLMTNTPIFQQYARLGSQRGDLGWPASSESCSTTACTVSFQGGQLMLDIVSGVVTRSR</sequence>
<evidence type="ECO:0000313" key="2">
    <source>
        <dbReference type="Proteomes" id="UP001164706"/>
    </source>
</evidence>
<organism evidence="1 2">
    <name type="scientific">Microcella daejeonensis</name>
    <dbReference type="NCBI Taxonomy" id="2994971"/>
    <lineage>
        <taxon>Bacteria</taxon>
        <taxon>Bacillati</taxon>
        <taxon>Actinomycetota</taxon>
        <taxon>Actinomycetes</taxon>
        <taxon>Micrococcales</taxon>
        <taxon>Microbacteriaceae</taxon>
        <taxon>Microcella</taxon>
    </lineage>
</organism>
<dbReference type="RefSeq" id="WP_267781681.1">
    <property type="nucleotide sequence ID" value="NZ_CP113089.1"/>
</dbReference>
<evidence type="ECO:0000313" key="1">
    <source>
        <dbReference type="EMBL" id="WAB81881.1"/>
    </source>
</evidence>
<name>A0A9E8MLT4_9MICO</name>
<keyword evidence="2" id="KW-1185">Reference proteome</keyword>
<proteinExistence type="predicted"/>